<dbReference type="eggNOG" id="arCOG02611">
    <property type="taxonomic scope" value="Archaea"/>
</dbReference>
<dbReference type="PANTHER" id="PTHR36216">
    <property type="entry name" value="TRANSCRIPTIONAL REGULATOR, TRMB"/>
    <property type="match status" value="1"/>
</dbReference>
<comment type="caution">
    <text evidence="2">The sequence shown here is derived from an EMBL/GenBank/DDBJ whole genome shotgun (WGS) entry which is preliminary data.</text>
</comment>
<organism evidence="2 3">
    <name type="scientific">Halogeometricum pallidum JCM 14848</name>
    <dbReference type="NCBI Taxonomy" id="1227487"/>
    <lineage>
        <taxon>Archaea</taxon>
        <taxon>Methanobacteriati</taxon>
        <taxon>Methanobacteriota</taxon>
        <taxon>Stenosarchaea group</taxon>
        <taxon>Halobacteria</taxon>
        <taxon>Halobacteriales</taxon>
        <taxon>Haloferacaceae</taxon>
        <taxon>Halogeometricum</taxon>
    </lineage>
</organism>
<dbReference type="CDD" id="cd00090">
    <property type="entry name" value="HTH_ARSR"/>
    <property type="match status" value="1"/>
</dbReference>
<dbReference type="InParanoid" id="M0DA05"/>
<sequence>MERQMTETRTQIRTYVDSHPGVHFNGLVRSLDLAPGQVQHHVRRLVEAEAVVREEFYGRTHYYSPGLTEWERATVALYHRGTAREVLEALLEDEEARPAALAEDLDVARSTLEWHVGHLEAEGVVEKRRDIRNRVTLVLDRPAATAALLSRLDADAVAAMERNADAAGTGEAPVDAD</sequence>
<dbReference type="InterPro" id="IPR011991">
    <property type="entry name" value="ArsR-like_HTH"/>
</dbReference>
<dbReference type="AlphaFoldDB" id="M0DA05"/>
<reference evidence="2 3" key="1">
    <citation type="journal article" date="2014" name="PLoS Genet.">
        <title>Phylogenetically driven sequencing of extremely halophilic archaea reveals strategies for static and dynamic osmo-response.</title>
        <authorList>
            <person name="Becker E.A."/>
            <person name="Seitzer P.M."/>
            <person name="Tritt A."/>
            <person name="Larsen D."/>
            <person name="Krusor M."/>
            <person name="Yao A.I."/>
            <person name="Wu D."/>
            <person name="Madern D."/>
            <person name="Eisen J.A."/>
            <person name="Darling A.E."/>
            <person name="Facciotti M.T."/>
        </authorList>
    </citation>
    <scope>NUCLEOTIDE SEQUENCE [LARGE SCALE GENOMIC DNA]</scope>
    <source>
        <strain evidence="2 3">JCM 14848</strain>
    </source>
</reference>
<dbReference type="PANTHER" id="PTHR36216:SF1">
    <property type="entry name" value="HTH ARSR-TYPE DOMAIN-CONTAINING PROTEIN"/>
    <property type="match status" value="1"/>
</dbReference>
<dbReference type="Pfam" id="PF24266">
    <property type="entry name" value="HTH_HVO_0163_N"/>
    <property type="match status" value="1"/>
</dbReference>
<dbReference type="Gene3D" id="1.10.10.10">
    <property type="entry name" value="Winged helix-like DNA-binding domain superfamily/Winged helix DNA-binding domain"/>
    <property type="match status" value="2"/>
</dbReference>
<dbReference type="Proteomes" id="UP000011513">
    <property type="component" value="Unassembled WGS sequence"/>
</dbReference>
<accession>M0DA05</accession>
<dbReference type="InterPro" id="IPR036390">
    <property type="entry name" value="WH_DNA-bd_sf"/>
</dbReference>
<gene>
    <name evidence="2" type="ORF">C474_10996</name>
</gene>
<dbReference type="InterPro" id="IPR036388">
    <property type="entry name" value="WH-like_DNA-bd_sf"/>
</dbReference>
<dbReference type="Pfam" id="PF12840">
    <property type="entry name" value="HTH_20"/>
    <property type="match status" value="1"/>
</dbReference>
<dbReference type="InterPro" id="IPR056504">
    <property type="entry name" value="HTH_HVO_0163_N"/>
</dbReference>
<protein>
    <recommendedName>
        <fullName evidence="1">HVO-0163 N-terminal HTH domain-containing protein</fullName>
    </recommendedName>
</protein>
<proteinExistence type="predicted"/>
<keyword evidence="3" id="KW-1185">Reference proteome</keyword>
<feature type="domain" description="HVO-0163 N-terminal HTH" evidence="1">
    <location>
        <begin position="6"/>
        <end position="74"/>
    </location>
</feature>
<dbReference type="EMBL" id="AOIV01000024">
    <property type="protein sequence ID" value="ELZ30984.1"/>
    <property type="molecule type" value="Genomic_DNA"/>
</dbReference>
<evidence type="ECO:0000313" key="3">
    <source>
        <dbReference type="Proteomes" id="UP000011513"/>
    </source>
</evidence>
<dbReference type="SUPFAM" id="SSF46785">
    <property type="entry name" value="Winged helix' DNA-binding domain"/>
    <property type="match status" value="2"/>
</dbReference>
<evidence type="ECO:0000259" key="1">
    <source>
        <dbReference type="Pfam" id="PF24266"/>
    </source>
</evidence>
<name>M0DA05_HALPD</name>
<evidence type="ECO:0000313" key="2">
    <source>
        <dbReference type="EMBL" id="ELZ30984.1"/>
    </source>
</evidence>